<dbReference type="InterPro" id="IPR001347">
    <property type="entry name" value="SIS_dom"/>
</dbReference>
<evidence type="ECO:0000313" key="7">
    <source>
        <dbReference type="Proteomes" id="UP000474957"/>
    </source>
</evidence>
<evidence type="ECO:0000256" key="1">
    <source>
        <dbReference type="ARBA" id="ARBA00023015"/>
    </source>
</evidence>
<feature type="domain" description="HTH rpiR-type" evidence="4">
    <location>
        <begin position="15"/>
        <end position="91"/>
    </location>
</feature>
<dbReference type="GO" id="GO:0097367">
    <property type="term" value="F:carbohydrate derivative binding"/>
    <property type="evidence" value="ECO:0007669"/>
    <property type="project" value="InterPro"/>
</dbReference>
<dbReference type="AlphaFoldDB" id="A0A6L5Z367"/>
<reference evidence="6 7" key="1">
    <citation type="submission" date="2019-10" db="EMBL/GenBank/DDBJ databases">
        <title>Cognatihalovulum marinum gen. nov. sp. nov., a new member of the family Rhodobacteraceae isolated from deep seawater of the Northwest Indian Ocean.</title>
        <authorList>
            <person name="Ruan C."/>
            <person name="Wang J."/>
            <person name="Zheng X."/>
            <person name="Song L."/>
            <person name="Zhu Y."/>
            <person name="Huang Y."/>
            <person name="Lu Z."/>
            <person name="Du W."/>
            <person name="Huang L."/>
            <person name="Dai X."/>
        </authorList>
    </citation>
    <scope>NUCLEOTIDE SEQUENCE [LARGE SCALE GENOMIC DNA]</scope>
    <source>
        <strain evidence="6 7">2CG4</strain>
    </source>
</reference>
<dbReference type="PROSITE" id="PS51071">
    <property type="entry name" value="HTH_RPIR"/>
    <property type="match status" value="1"/>
</dbReference>
<protein>
    <submittedName>
        <fullName evidence="6">SIS domain-containing protein</fullName>
    </submittedName>
</protein>
<evidence type="ECO:0000313" key="6">
    <source>
        <dbReference type="EMBL" id="MSU90729.1"/>
    </source>
</evidence>
<dbReference type="Pfam" id="PF01380">
    <property type="entry name" value="SIS"/>
    <property type="match status" value="1"/>
</dbReference>
<proteinExistence type="predicted"/>
<feature type="domain" description="SIS" evidence="5">
    <location>
        <begin position="136"/>
        <end position="276"/>
    </location>
</feature>
<dbReference type="Proteomes" id="UP000474957">
    <property type="component" value="Unassembled WGS sequence"/>
</dbReference>
<dbReference type="GO" id="GO:0003700">
    <property type="term" value="F:DNA-binding transcription factor activity"/>
    <property type="evidence" value="ECO:0007669"/>
    <property type="project" value="InterPro"/>
</dbReference>
<dbReference type="EMBL" id="WIND01000012">
    <property type="protein sequence ID" value="MSU90729.1"/>
    <property type="molecule type" value="Genomic_DNA"/>
</dbReference>
<dbReference type="InterPro" id="IPR036388">
    <property type="entry name" value="WH-like_DNA-bd_sf"/>
</dbReference>
<dbReference type="InterPro" id="IPR035472">
    <property type="entry name" value="RpiR-like_SIS"/>
</dbReference>
<dbReference type="Pfam" id="PF01418">
    <property type="entry name" value="HTH_6"/>
    <property type="match status" value="1"/>
</dbReference>
<dbReference type="InterPro" id="IPR047640">
    <property type="entry name" value="RpiR-like"/>
</dbReference>
<dbReference type="InterPro" id="IPR046348">
    <property type="entry name" value="SIS_dom_sf"/>
</dbReference>
<evidence type="ECO:0000259" key="4">
    <source>
        <dbReference type="PROSITE" id="PS51071"/>
    </source>
</evidence>
<keyword evidence="7" id="KW-1185">Reference proteome</keyword>
<dbReference type="SUPFAM" id="SSF46689">
    <property type="entry name" value="Homeodomain-like"/>
    <property type="match status" value="1"/>
</dbReference>
<name>A0A6L5Z367_9RHOB</name>
<dbReference type="InterPro" id="IPR009057">
    <property type="entry name" value="Homeodomain-like_sf"/>
</dbReference>
<dbReference type="Gene3D" id="3.40.50.10490">
    <property type="entry name" value="Glucose-6-phosphate isomerase like protein, domain 1"/>
    <property type="match status" value="1"/>
</dbReference>
<dbReference type="Gene3D" id="1.10.10.10">
    <property type="entry name" value="Winged helix-like DNA-binding domain superfamily/Winged helix DNA-binding domain"/>
    <property type="match status" value="1"/>
</dbReference>
<keyword evidence="1" id="KW-0805">Transcription regulation</keyword>
<dbReference type="RefSeq" id="WP_154447218.1">
    <property type="nucleotide sequence ID" value="NZ_WIND01000012.1"/>
</dbReference>
<evidence type="ECO:0000259" key="5">
    <source>
        <dbReference type="PROSITE" id="PS51464"/>
    </source>
</evidence>
<dbReference type="PANTHER" id="PTHR30514:SF20">
    <property type="entry name" value="TRANSCRIPTIONAL REGULATOR"/>
    <property type="match status" value="1"/>
</dbReference>
<dbReference type="InterPro" id="IPR000281">
    <property type="entry name" value="HTH_RpiR"/>
</dbReference>
<keyword evidence="3" id="KW-0804">Transcription</keyword>
<evidence type="ECO:0000256" key="3">
    <source>
        <dbReference type="ARBA" id="ARBA00023163"/>
    </source>
</evidence>
<dbReference type="GO" id="GO:1901135">
    <property type="term" value="P:carbohydrate derivative metabolic process"/>
    <property type="evidence" value="ECO:0007669"/>
    <property type="project" value="InterPro"/>
</dbReference>
<comment type="caution">
    <text evidence="6">The sequence shown here is derived from an EMBL/GenBank/DDBJ whole genome shotgun (WGS) entry which is preliminary data.</text>
</comment>
<accession>A0A6L5Z367</accession>
<keyword evidence="2" id="KW-0238">DNA-binding</keyword>
<dbReference type="GO" id="GO:0003677">
    <property type="term" value="F:DNA binding"/>
    <property type="evidence" value="ECO:0007669"/>
    <property type="project" value="UniProtKB-KW"/>
</dbReference>
<evidence type="ECO:0000256" key="2">
    <source>
        <dbReference type="ARBA" id="ARBA00023125"/>
    </source>
</evidence>
<dbReference type="PANTHER" id="PTHR30514">
    <property type="entry name" value="GLUCOKINASE"/>
    <property type="match status" value="1"/>
</dbReference>
<dbReference type="CDD" id="cd05013">
    <property type="entry name" value="SIS_RpiR"/>
    <property type="match status" value="1"/>
</dbReference>
<gene>
    <name evidence="6" type="ORF">GE300_14075</name>
</gene>
<sequence>MSDHPHAQEAPGSVSELLERLDGAIDSFPKRLKQCASFTRRHLHLIAVSTVSEMAKACDVAPSVYMRFCQALGFSGYAELQGLFRARFAEFRPDYEVRLASLHEDGAIATSRLLTDFAEAGHKSLLSIANTVTSDVLDRIARGMASARVVHLVGLRRAFAVVSNMSYLLDKLGVPANLHYGAGMLNAHGAIFPGDVLFAVTFAPFSDETVRLAEAAAKRGITVYGLTDSEHCPVAEWATEMLIAREDEVAGFRALNAAITLTTTLAVSIRTLQQQS</sequence>
<dbReference type="PROSITE" id="PS51464">
    <property type="entry name" value="SIS"/>
    <property type="match status" value="1"/>
</dbReference>
<organism evidence="6 7">
    <name type="scientific">Halovulum marinum</name>
    <dbReference type="NCBI Taxonomy" id="2662447"/>
    <lineage>
        <taxon>Bacteria</taxon>
        <taxon>Pseudomonadati</taxon>
        <taxon>Pseudomonadota</taxon>
        <taxon>Alphaproteobacteria</taxon>
        <taxon>Rhodobacterales</taxon>
        <taxon>Paracoccaceae</taxon>
        <taxon>Halovulum</taxon>
    </lineage>
</organism>
<dbReference type="SUPFAM" id="SSF53697">
    <property type="entry name" value="SIS domain"/>
    <property type="match status" value="1"/>
</dbReference>